<feature type="transmembrane region" description="Helical" evidence="7">
    <location>
        <begin position="131"/>
        <end position="156"/>
    </location>
</feature>
<dbReference type="RefSeq" id="WP_154766472.1">
    <property type="nucleotide sequence ID" value="NZ_WLYK01000001.1"/>
</dbReference>
<feature type="transmembrane region" description="Helical" evidence="7">
    <location>
        <begin position="95"/>
        <end position="119"/>
    </location>
</feature>
<keyword evidence="2 7" id="KW-0813">Transport</keyword>
<evidence type="ECO:0000256" key="3">
    <source>
        <dbReference type="ARBA" id="ARBA00022475"/>
    </source>
</evidence>
<dbReference type="CDD" id="cd06261">
    <property type="entry name" value="TM_PBP2"/>
    <property type="match status" value="1"/>
</dbReference>
<sequence length="313" mass="33079">MVKTLVLRLATSLALLIVVPTLTFFIQGITPTDVARGVLGIDASPEQVAAFNQKLGLDQPLVAQYMRWLGKALHGDLGNSYQTSQSVQEILAPRIGVSLSLIIGALLVYAVVGVVLGVLSTTGGTAIGRILDAVSTLGLAVPNFWLATILVSVFSVELLLVPASGYVSLGDDPEMWFLSLLLPVIALAFGGITAVAKQTRDQMMVALESPYTRTLRANGISRFSLVYKHALRNSAGPVVTVLGTIFVGTLSGSVIIENIFVMPGLGSQALDSALQSDLPVIQGIAVYFTIIIVIVNLIIDVVTMVLNPKVRTA</sequence>
<accession>A0A7K1FE69</accession>
<keyword evidence="5 7" id="KW-1133">Transmembrane helix</keyword>
<feature type="domain" description="ABC transmembrane type-1" evidence="8">
    <location>
        <begin position="95"/>
        <end position="303"/>
    </location>
</feature>
<evidence type="ECO:0000313" key="9">
    <source>
        <dbReference type="EMBL" id="MTD12397.1"/>
    </source>
</evidence>
<evidence type="ECO:0000256" key="5">
    <source>
        <dbReference type="ARBA" id="ARBA00022989"/>
    </source>
</evidence>
<evidence type="ECO:0000313" key="10">
    <source>
        <dbReference type="Proteomes" id="UP000460221"/>
    </source>
</evidence>
<dbReference type="InterPro" id="IPR000515">
    <property type="entry name" value="MetI-like"/>
</dbReference>
<comment type="subcellular location">
    <subcellularLocation>
        <location evidence="1 7">Cell membrane</location>
        <topology evidence="1 7">Multi-pass membrane protein</topology>
    </subcellularLocation>
</comment>
<keyword evidence="10" id="KW-1185">Reference proteome</keyword>
<dbReference type="PANTHER" id="PTHR43163">
    <property type="entry name" value="DIPEPTIDE TRANSPORT SYSTEM PERMEASE PROTEIN DPPB-RELATED"/>
    <property type="match status" value="1"/>
</dbReference>
<evidence type="ECO:0000256" key="2">
    <source>
        <dbReference type="ARBA" id="ARBA00022448"/>
    </source>
</evidence>
<feature type="transmembrane region" description="Helical" evidence="7">
    <location>
        <begin position="7"/>
        <end position="29"/>
    </location>
</feature>
<proteinExistence type="inferred from homology"/>
<evidence type="ECO:0000256" key="7">
    <source>
        <dbReference type="RuleBase" id="RU363032"/>
    </source>
</evidence>
<dbReference type="InterPro" id="IPR045621">
    <property type="entry name" value="BPD_transp_1_N"/>
</dbReference>
<dbReference type="PANTHER" id="PTHR43163:SF6">
    <property type="entry name" value="DIPEPTIDE TRANSPORT SYSTEM PERMEASE PROTEIN DPPB-RELATED"/>
    <property type="match status" value="1"/>
</dbReference>
<dbReference type="PROSITE" id="PS50928">
    <property type="entry name" value="ABC_TM1"/>
    <property type="match status" value="1"/>
</dbReference>
<feature type="transmembrane region" description="Helical" evidence="7">
    <location>
        <begin position="238"/>
        <end position="260"/>
    </location>
</feature>
<dbReference type="EMBL" id="WLYK01000001">
    <property type="protein sequence ID" value="MTD12397.1"/>
    <property type="molecule type" value="Genomic_DNA"/>
</dbReference>
<comment type="caution">
    <text evidence="9">The sequence shown here is derived from an EMBL/GenBank/DDBJ whole genome shotgun (WGS) entry which is preliminary data.</text>
</comment>
<comment type="similarity">
    <text evidence="7">Belongs to the binding-protein-dependent transport system permease family.</text>
</comment>
<keyword evidence="4 7" id="KW-0812">Transmembrane</keyword>
<dbReference type="Gene3D" id="1.10.3720.10">
    <property type="entry name" value="MetI-like"/>
    <property type="match status" value="1"/>
</dbReference>
<dbReference type="GO" id="GO:0005886">
    <property type="term" value="C:plasma membrane"/>
    <property type="evidence" value="ECO:0007669"/>
    <property type="project" value="UniProtKB-SubCell"/>
</dbReference>
<feature type="transmembrane region" description="Helical" evidence="7">
    <location>
        <begin position="176"/>
        <end position="196"/>
    </location>
</feature>
<evidence type="ECO:0000256" key="6">
    <source>
        <dbReference type="ARBA" id="ARBA00023136"/>
    </source>
</evidence>
<dbReference type="Pfam" id="PF00528">
    <property type="entry name" value="BPD_transp_1"/>
    <property type="match status" value="1"/>
</dbReference>
<organism evidence="9 10">
    <name type="scientific">Nakamurella alba</name>
    <dbReference type="NCBI Taxonomy" id="2665158"/>
    <lineage>
        <taxon>Bacteria</taxon>
        <taxon>Bacillati</taxon>
        <taxon>Actinomycetota</taxon>
        <taxon>Actinomycetes</taxon>
        <taxon>Nakamurellales</taxon>
        <taxon>Nakamurellaceae</taxon>
        <taxon>Nakamurella</taxon>
    </lineage>
</organism>
<keyword evidence="3" id="KW-1003">Cell membrane</keyword>
<reference evidence="9 10" key="1">
    <citation type="submission" date="2019-11" db="EMBL/GenBank/DDBJ databases">
        <authorList>
            <person name="Jiang L.-Q."/>
        </authorList>
    </citation>
    <scope>NUCLEOTIDE SEQUENCE [LARGE SCALE GENOMIC DNA]</scope>
    <source>
        <strain evidence="9 10">YIM 132087</strain>
    </source>
</reference>
<dbReference type="GO" id="GO:0055085">
    <property type="term" value="P:transmembrane transport"/>
    <property type="evidence" value="ECO:0007669"/>
    <property type="project" value="InterPro"/>
</dbReference>
<dbReference type="SUPFAM" id="SSF161098">
    <property type="entry name" value="MetI-like"/>
    <property type="match status" value="1"/>
</dbReference>
<evidence type="ECO:0000256" key="1">
    <source>
        <dbReference type="ARBA" id="ARBA00004651"/>
    </source>
</evidence>
<evidence type="ECO:0000259" key="8">
    <source>
        <dbReference type="PROSITE" id="PS50928"/>
    </source>
</evidence>
<dbReference type="Proteomes" id="UP000460221">
    <property type="component" value="Unassembled WGS sequence"/>
</dbReference>
<evidence type="ECO:0000256" key="4">
    <source>
        <dbReference type="ARBA" id="ARBA00022692"/>
    </source>
</evidence>
<gene>
    <name evidence="9" type="ORF">GIS00_00375</name>
</gene>
<feature type="transmembrane region" description="Helical" evidence="7">
    <location>
        <begin position="280"/>
        <end position="306"/>
    </location>
</feature>
<protein>
    <submittedName>
        <fullName evidence="9">ABC transporter permease subunit</fullName>
    </submittedName>
</protein>
<name>A0A7K1FE69_9ACTN</name>
<dbReference type="AlphaFoldDB" id="A0A7K1FE69"/>
<dbReference type="Pfam" id="PF19300">
    <property type="entry name" value="BPD_transp_1_N"/>
    <property type="match status" value="1"/>
</dbReference>
<keyword evidence="6 7" id="KW-0472">Membrane</keyword>
<dbReference type="InterPro" id="IPR035906">
    <property type="entry name" value="MetI-like_sf"/>
</dbReference>